<comment type="caution">
    <text evidence="2">The sequence shown here is derived from an EMBL/GenBank/DDBJ whole genome shotgun (WGS) entry which is preliminary data.</text>
</comment>
<keyword evidence="1" id="KW-0812">Transmembrane</keyword>
<feature type="transmembrane region" description="Helical" evidence="1">
    <location>
        <begin position="12"/>
        <end position="34"/>
    </location>
</feature>
<sequence length="132" mass="14143">MRSGRPDGGFTLVELLVVLAIVGMMAGLVGPALYRWQERLEARGALSDLEARLAALPVDSFIGGRARVLDEAALLAELKEFPAGAKISLPQPLRYSVNGACSGGEVLLTLPDGSRWRFRVAKLTGEVTREPV</sequence>
<organism evidence="2 3">
    <name type="scientific">Niveibacterium umoris</name>
    <dbReference type="NCBI Taxonomy" id="1193620"/>
    <lineage>
        <taxon>Bacteria</taxon>
        <taxon>Pseudomonadati</taxon>
        <taxon>Pseudomonadota</taxon>
        <taxon>Betaproteobacteria</taxon>
        <taxon>Rhodocyclales</taxon>
        <taxon>Rhodocyclaceae</taxon>
        <taxon>Niveibacterium</taxon>
    </lineage>
</organism>
<dbReference type="Proteomes" id="UP000561045">
    <property type="component" value="Unassembled WGS sequence"/>
</dbReference>
<keyword evidence="1" id="KW-0472">Membrane</keyword>
<dbReference type="NCBIfam" id="TIGR02532">
    <property type="entry name" value="IV_pilin_GFxxxE"/>
    <property type="match status" value="1"/>
</dbReference>
<evidence type="ECO:0000313" key="3">
    <source>
        <dbReference type="Proteomes" id="UP000561045"/>
    </source>
</evidence>
<proteinExistence type="predicted"/>
<name>A0A840BP74_9RHOO</name>
<dbReference type="Pfam" id="PF07963">
    <property type="entry name" value="N_methyl"/>
    <property type="match status" value="1"/>
</dbReference>
<keyword evidence="3" id="KW-1185">Reference proteome</keyword>
<keyword evidence="1" id="KW-1133">Transmembrane helix</keyword>
<dbReference type="AlphaFoldDB" id="A0A840BP74"/>
<protein>
    <submittedName>
        <fullName evidence="2">Prepilin-type N-terminal cleavage/methylation domain-containing protein</fullName>
    </submittedName>
</protein>
<dbReference type="Gene3D" id="3.30.700.10">
    <property type="entry name" value="Glycoprotein, Type 4 Pilin"/>
    <property type="match status" value="1"/>
</dbReference>
<evidence type="ECO:0000256" key="1">
    <source>
        <dbReference type="SAM" id="Phobius"/>
    </source>
</evidence>
<dbReference type="RefSeq" id="WP_183633983.1">
    <property type="nucleotide sequence ID" value="NZ_BAABLE010000011.1"/>
</dbReference>
<accession>A0A840BP74</accession>
<reference evidence="2 3" key="1">
    <citation type="submission" date="2020-08" db="EMBL/GenBank/DDBJ databases">
        <title>Genomic Encyclopedia of Type Strains, Phase IV (KMG-IV): sequencing the most valuable type-strain genomes for metagenomic binning, comparative biology and taxonomic classification.</title>
        <authorList>
            <person name="Goeker M."/>
        </authorList>
    </citation>
    <scope>NUCLEOTIDE SEQUENCE [LARGE SCALE GENOMIC DNA]</scope>
    <source>
        <strain evidence="2 3">DSM 106739</strain>
    </source>
</reference>
<gene>
    <name evidence="2" type="ORF">GGR36_001555</name>
</gene>
<dbReference type="InterPro" id="IPR045584">
    <property type="entry name" value="Pilin-like"/>
</dbReference>
<dbReference type="SUPFAM" id="SSF54523">
    <property type="entry name" value="Pili subunits"/>
    <property type="match status" value="1"/>
</dbReference>
<evidence type="ECO:0000313" key="2">
    <source>
        <dbReference type="EMBL" id="MBB4012247.1"/>
    </source>
</evidence>
<dbReference type="InterPro" id="IPR012902">
    <property type="entry name" value="N_methyl_site"/>
</dbReference>
<dbReference type="EMBL" id="JACIET010000001">
    <property type="protein sequence ID" value="MBB4012247.1"/>
    <property type="molecule type" value="Genomic_DNA"/>
</dbReference>
<dbReference type="PROSITE" id="PS00409">
    <property type="entry name" value="PROKAR_NTER_METHYL"/>
    <property type="match status" value="1"/>
</dbReference>